<evidence type="ECO:0000313" key="2">
    <source>
        <dbReference type="EMBL" id="QPM92062.1"/>
    </source>
</evidence>
<sequence>MRIFGPLTVAIVTVALLAYAMSFLDMELASNGALPDLRLSINENSLPNGPSNGIWSDDTPAGSSWGRTSSATHMPSTGGSAESSAQVHVIQNITD</sequence>
<dbReference type="AlphaFoldDB" id="A0A418SHU8"/>
<dbReference type="Proteomes" id="UP000283786">
    <property type="component" value="Chromosome"/>
</dbReference>
<dbReference type="KEGG" id="palw:PSAL_033250"/>
<organism evidence="2 3">
    <name type="scientific">Pseudooceanicola algae</name>
    <dbReference type="NCBI Taxonomy" id="1537215"/>
    <lineage>
        <taxon>Bacteria</taxon>
        <taxon>Pseudomonadati</taxon>
        <taxon>Pseudomonadota</taxon>
        <taxon>Alphaproteobacteria</taxon>
        <taxon>Rhodobacterales</taxon>
        <taxon>Paracoccaceae</taxon>
        <taxon>Pseudooceanicola</taxon>
    </lineage>
</organism>
<dbReference type="EMBL" id="CP060436">
    <property type="protein sequence ID" value="QPM92062.1"/>
    <property type="molecule type" value="Genomic_DNA"/>
</dbReference>
<accession>A0A418SHU8</accession>
<gene>
    <name evidence="2" type="ORF">PSAL_033250</name>
</gene>
<evidence type="ECO:0000256" key="1">
    <source>
        <dbReference type="SAM" id="MobiDB-lite"/>
    </source>
</evidence>
<feature type="compositionally biased region" description="Polar residues" evidence="1">
    <location>
        <begin position="61"/>
        <end position="87"/>
    </location>
</feature>
<reference evidence="2 3" key="1">
    <citation type="submission" date="2020-08" db="EMBL/GenBank/DDBJ databases">
        <title>Genome sequence of Rhodobacteraceae bacterium Lw-13e.</title>
        <authorList>
            <person name="Poehlein A."/>
            <person name="Wolter L."/>
            <person name="Daniel R."/>
            <person name="Brinkhoff T."/>
        </authorList>
    </citation>
    <scope>NUCLEOTIDE SEQUENCE [LARGE SCALE GENOMIC DNA]</scope>
    <source>
        <strain evidence="2 3">Lw-13e</strain>
    </source>
</reference>
<evidence type="ECO:0000313" key="3">
    <source>
        <dbReference type="Proteomes" id="UP000283786"/>
    </source>
</evidence>
<feature type="region of interest" description="Disordered" evidence="1">
    <location>
        <begin position="47"/>
        <end position="87"/>
    </location>
</feature>
<name>A0A418SHU8_9RHOB</name>
<keyword evidence="3" id="KW-1185">Reference proteome</keyword>
<protein>
    <submittedName>
        <fullName evidence="2">Uncharacterized protein</fullName>
    </submittedName>
</protein>
<proteinExistence type="predicted"/>
<dbReference type="RefSeq" id="WP_119838678.1">
    <property type="nucleotide sequence ID" value="NZ_CP060436.1"/>
</dbReference>